<protein>
    <recommendedName>
        <fullName evidence="2">histidine kinase</fullName>
        <ecNumber evidence="2">2.7.13.3</ecNumber>
    </recommendedName>
</protein>
<dbReference type="PROSITE" id="PS50109">
    <property type="entry name" value="HIS_KIN"/>
    <property type="match status" value="1"/>
</dbReference>
<evidence type="ECO:0000313" key="10">
    <source>
        <dbReference type="EMBL" id="MEF3834867.1"/>
    </source>
</evidence>
<reference evidence="10 11" key="1">
    <citation type="submission" date="2022-09" db="EMBL/GenBank/DDBJ databases">
        <title>Genome sequencing of Flavivirga sp. MEBiC05379.</title>
        <authorList>
            <person name="Oh H.-M."/>
            <person name="Kwon K.K."/>
            <person name="Park M.J."/>
            <person name="Yang S.-H."/>
        </authorList>
    </citation>
    <scope>NUCLEOTIDE SEQUENCE [LARGE SCALE GENOMIC DNA]</scope>
    <source>
        <strain evidence="10 11">MEBiC05379</strain>
    </source>
</reference>
<comment type="caution">
    <text evidence="10">The sequence shown here is derived from an EMBL/GenBank/DDBJ whole genome shotgun (WGS) entry which is preliminary data.</text>
</comment>
<dbReference type="InterPro" id="IPR003594">
    <property type="entry name" value="HATPase_dom"/>
</dbReference>
<evidence type="ECO:0000256" key="3">
    <source>
        <dbReference type="ARBA" id="ARBA00022553"/>
    </source>
</evidence>
<dbReference type="PRINTS" id="PR00344">
    <property type="entry name" value="BCTRLSENSOR"/>
</dbReference>
<name>A0ABU7XYA7_9FLAO</name>
<accession>A0ABU7XYA7</accession>
<dbReference type="SUPFAM" id="SSF47384">
    <property type="entry name" value="Homodimeric domain of signal transducing histidine kinase"/>
    <property type="match status" value="1"/>
</dbReference>
<dbReference type="Proteomes" id="UP001337305">
    <property type="component" value="Unassembled WGS sequence"/>
</dbReference>
<evidence type="ECO:0000256" key="7">
    <source>
        <dbReference type="SAM" id="Phobius"/>
    </source>
</evidence>
<evidence type="ECO:0000256" key="6">
    <source>
        <dbReference type="SAM" id="Coils"/>
    </source>
</evidence>
<dbReference type="Pfam" id="PF00512">
    <property type="entry name" value="HisKA"/>
    <property type="match status" value="1"/>
</dbReference>
<evidence type="ECO:0000259" key="9">
    <source>
        <dbReference type="PROSITE" id="PS50110"/>
    </source>
</evidence>
<dbReference type="InterPro" id="IPR005467">
    <property type="entry name" value="His_kinase_dom"/>
</dbReference>
<evidence type="ECO:0000256" key="1">
    <source>
        <dbReference type="ARBA" id="ARBA00000085"/>
    </source>
</evidence>
<dbReference type="Pfam" id="PF00072">
    <property type="entry name" value="Response_reg"/>
    <property type="match status" value="1"/>
</dbReference>
<feature type="domain" description="Histidine kinase" evidence="8">
    <location>
        <begin position="381"/>
        <end position="603"/>
    </location>
</feature>
<dbReference type="PANTHER" id="PTHR45339">
    <property type="entry name" value="HYBRID SIGNAL TRANSDUCTION HISTIDINE KINASE J"/>
    <property type="match status" value="1"/>
</dbReference>
<comment type="catalytic activity">
    <reaction evidence="1">
        <text>ATP + protein L-histidine = ADP + protein N-phospho-L-histidine.</text>
        <dbReference type="EC" id="2.7.13.3"/>
    </reaction>
</comment>
<dbReference type="Gene3D" id="1.10.287.130">
    <property type="match status" value="1"/>
</dbReference>
<keyword evidence="11" id="KW-1185">Reference proteome</keyword>
<dbReference type="InterPro" id="IPR003661">
    <property type="entry name" value="HisK_dim/P_dom"/>
</dbReference>
<dbReference type="PROSITE" id="PS50110">
    <property type="entry name" value="RESPONSE_REGULATORY"/>
    <property type="match status" value="1"/>
</dbReference>
<dbReference type="PANTHER" id="PTHR45339:SF1">
    <property type="entry name" value="HYBRID SIGNAL TRANSDUCTION HISTIDINE KINASE J"/>
    <property type="match status" value="1"/>
</dbReference>
<dbReference type="GO" id="GO:0005524">
    <property type="term" value="F:ATP binding"/>
    <property type="evidence" value="ECO:0007669"/>
    <property type="project" value="UniProtKB-KW"/>
</dbReference>
<dbReference type="SMART" id="SM00448">
    <property type="entry name" value="REC"/>
    <property type="match status" value="1"/>
</dbReference>
<dbReference type="CDD" id="cd00082">
    <property type="entry name" value="HisKA"/>
    <property type="match status" value="1"/>
</dbReference>
<organism evidence="10 11">
    <name type="scientific">Flavivirga spongiicola</name>
    <dbReference type="NCBI Taxonomy" id="421621"/>
    <lineage>
        <taxon>Bacteria</taxon>
        <taxon>Pseudomonadati</taxon>
        <taxon>Bacteroidota</taxon>
        <taxon>Flavobacteriia</taxon>
        <taxon>Flavobacteriales</taxon>
        <taxon>Flavobacteriaceae</taxon>
        <taxon>Flavivirga</taxon>
    </lineage>
</organism>
<gene>
    <name evidence="10" type="ORF">N1F79_17170</name>
</gene>
<feature type="modified residue" description="4-aspartylphosphate" evidence="5">
    <location>
        <position position="676"/>
    </location>
</feature>
<dbReference type="Gene3D" id="1.25.40.10">
    <property type="entry name" value="Tetratricopeptide repeat domain"/>
    <property type="match status" value="1"/>
</dbReference>
<keyword evidence="7" id="KW-1133">Transmembrane helix</keyword>
<dbReference type="InterPro" id="IPR001789">
    <property type="entry name" value="Sig_transdc_resp-reg_receiver"/>
</dbReference>
<dbReference type="InterPro" id="IPR036097">
    <property type="entry name" value="HisK_dim/P_sf"/>
</dbReference>
<dbReference type="SUPFAM" id="SSF48452">
    <property type="entry name" value="TPR-like"/>
    <property type="match status" value="1"/>
</dbReference>
<evidence type="ECO:0000256" key="2">
    <source>
        <dbReference type="ARBA" id="ARBA00012438"/>
    </source>
</evidence>
<evidence type="ECO:0000259" key="8">
    <source>
        <dbReference type="PROSITE" id="PS50109"/>
    </source>
</evidence>
<dbReference type="InterPro" id="IPR004358">
    <property type="entry name" value="Sig_transdc_His_kin-like_C"/>
</dbReference>
<keyword evidence="7" id="KW-0472">Membrane</keyword>
<sequence length="758" mass="87081">MKTILLICFLCTINPSFSQDDKHTIFQIDSLNSDALRFYDNNEIVNALSTINKSKRLSESINDIYGSALANFIQGQIYSSMEEYDAAENRFVTSLKNSLKIEDNYLIARSYLNLGKLCKRKKPIKLVHTYFDHALKYVSIGNVKDHNNHDKQQDVLFDIQISLCQIYLEDNLTEKALIYLLRAEENLNDYVADSNAYAYLKYTQGLYFIKKELFNNANKKFNEALALLEGNNQGKRQHHNLLLLNVYEKLALSFEKQDLDKQAYNALLKYNNYMRQYRDEAQSERKSIAKSEFLIEDYKKDAQIANTERIHQVEITNKVKNLNIIITIALVLFLVSLITVYRSYISKRKLTNILKDQNEQLEIARNEAVKSSELKSKFISNVTHELRTPLYGVVGVTSLLLENSDLSKSETKLINSLKYSGDYLLNLINDILQVSKIESHKIELKNTTVNLKTLLKNIVDSFDFRLKETNNKINVLIDEGLPQYIKCDNVRLSQILINLIGNSIKFTESGHINLRVIMIDNNTKDVSVRFEIEDNGCGIPKHKFDTVFDNFSQLDENNNINYQGTGLGLSITKNLVELFKSEIELESEVGVGSKFSFNITFEIDEVEKNKLESKNEVEDKLLNKRYKILVVEDNKINQVVTQNLLKKANYESFVVSNGLEALNAAKNNKFDLILMDINMPIMNGKEATNNIRKFDVNIPIIALTASDVDSVKRDCNGIGFNDIIYKPFDTYEFYQIIETNIQFSKLKLSKTIKPLLAV</sequence>
<dbReference type="InterPro" id="IPR011990">
    <property type="entry name" value="TPR-like_helical_dom_sf"/>
</dbReference>
<dbReference type="SUPFAM" id="SSF55874">
    <property type="entry name" value="ATPase domain of HSP90 chaperone/DNA topoisomerase II/histidine kinase"/>
    <property type="match status" value="1"/>
</dbReference>
<dbReference type="EMBL" id="JAODOP010000004">
    <property type="protein sequence ID" value="MEF3834867.1"/>
    <property type="molecule type" value="Genomic_DNA"/>
</dbReference>
<keyword evidence="4" id="KW-0902">Two-component regulatory system</keyword>
<dbReference type="SMART" id="SM00387">
    <property type="entry name" value="HATPase_c"/>
    <property type="match status" value="1"/>
</dbReference>
<evidence type="ECO:0000256" key="4">
    <source>
        <dbReference type="ARBA" id="ARBA00023012"/>
    </source>
</evidence>
<dbReference type="EC" id="2.7.13.3" evidence="2"/>
<dbReference type="InterPro" id="IPR011006">
    <property type="entry name" value="CheY-like_superfamily"/>
</dbReference>
<dbReference type="Gene3D" id="3.30.565.10">
    <property type="entry name" value="Histidine kinase-like ATPase, C-terminal domain"/>
    <property type="match status" value="1"/>
</dbReference>
<dbReference type="SMART" id="SM00388">
    <property type="entry name" value="HisKA"/>
    <property type="match status" value="1"/>
</dbReference>
<feature type="domain" description="Response regulatory" evidence="9">
    <location>
        <begin position="627"/>
        <end position="741"/>
    </location>
</feature>
<keyword evidence="6" id="KW-0175">Coiled coil</keyword>
<dbReference type="RefSeq" id="WP_303307176.1">
    <property type="nucleotide sequence ID" value="NZ_JAODOP010000004.1"/>
</dbReference>
<keyword evidence="10" id="KW-0067">ATP-binding</keyword>
<dbReference type="Pfam" id="PF02518">
    <property type="entry name" value="HATPase_c"/>
    <property type="match status" value="1"/>
</dbReference>
<feature type="transmembrane region" description="Helical" evidence="7">
    <location>
        <begin position="322"/>
        <end position="341"/>
    </location>
</feature>
<evidence type="ECO:0000313" key="11">
    <source>
        <dbReference type="Proteomes" id="UP001337305"/>
    </source>
</evidence>
<dbReference type="SUPFAM" id="SSF52172">
    <property type="entry name" value="CheY-like"/>
    <property type="match status" value="1"/>
</dbReference>
<proteinExistence type="predicted"/>
<dbReference type="CDD" id="cd17546">
    <property type="entry name" value="REC_hyHK_CKI1_RcsC-like"/>
    <property type="match status" value="1"/>
</dbReference>
<keyword evidence="10" id="KW-0547">Nucleotide-binding</keyword>
<feature type="coiled-coil region" evidence="6">
    <location>
        <begin position="347"/>
        <end position="374"/>
    </location>
</feature>
<evidence type="ECO:0000256" key="5">
    <source>
        <dbReference type="PROSITE-ProRule" id="PRU00169"/>
    </source>
</evidence>
<dbReference type="CDD" id="cd16922">
    <property type="entry name" value="HATPase_EvgS-ArcB-TorS-like"/>
    <property type="match status" value="1"/>
</dbReference>
<keyword evidence="3 5" id="KW-0597">Phosphoprotein</keyword>
<dbReference type="InterPro" id="IPR036890">
    <property type="entry name" value="HATPase_C_sf"/>
</dbReference>
<dbReference type="Gene3D" id="3.40.50.2300">
    <property type="match status" value="1"/>
</dbReference>
<keyword evidence="7" id="KW-0812">Transmembrane</keyword>